<dbReference type="EMBL" id="CM017635">
    <property type="protein sequence ID" value="TYH33455.1"/>
    <property type="molecule type" value="Genomic_DNA"/>
</dbReference>
<keyword evidence="2" id="KW-1185">Reference proteome</keyword>
<evidence type="ECO:0000313" key="1">
    <source>
        <dbReference type="EMBL" id="TYH33455.1"/>
    </source>
</evidence>
<gene>
    <name evidence="1" type="ORF">ES332_D13G061100v1</name>
</gene>
<protein>
    <recommendedName>
        <fullName evidence="3">DDE Tnp4 domain-containing protein</fullName>
    </recommendedName>
</protein>
<dbReference type="AlphaFoldDB" id="A0A5D2HT70"/>
<proteinExistence type="predicted"/>
<dbReference type="Proteomes" id="UP000322667">
    <property type="component" value="Chromosome D13"/>
</dbReference>
<reference evidence="1 2" key="1">
    <citation type="submission" date="2019-07" db="EMBL/GenBank/DDBJ databases">
        <title>WGS assembly of Gossypium tomentosum.</title>
        <authorList>
            <person name="Chen Z.J."/>
            <person name="Sreedasyam A."/>
            <person name="Ando A."/>
            <person name="Song Q."/>
            <person name="De L."/>
            <person name="Hulse-Kemp A."/>
            <person name="Ding M."/>
            <person name="Ye W."/>
            <person name="Kirkbride R."/>
            <person name="Jenkins J."/>
            <person name="Plott C."/>
            <person name="Lovell J."/>
            <person name="Lin Y.-M."/>
            <person name="Vaughn R."/>
            <person name="Liu B."/>
            <person name="Li W."/>
            <person name="Simpson S."/>
            <person name="Scheffler B."/>
            <person name="Saski C."/>
            <person name="Grover C."/>
            <person name="Hu G."/>
            <person name="Conover J."/>
            <person name="Carlson J."/>
            <person name="Shu S."/>
            <person name="Boston L."/>
            <person name="Williams M."/>
            <person name="Peterson D."/>
            <person name="Mcgee K."/>
            <person name="Jones D."/>
            <person name="Wendel J."/>
            <person name="Stelly D."/>
            <person name="Grimwood J."/>
            <person name="Schmutz J."/>
        </authorList>
    </citation>
    <scope>NUCLEOTIDE SEQUENCE [LARGE SCALE GENOMIC DNA]</scope>
    <source>
        <strain evidence="1">7179.01</strain>
    </source>
</reference>
<organism evidence="1 2">
    <name type="scientific">Gossypium tomentosum</name>
    <name type="common">Hawaiian cotton</name>
    <name type="synonym">Gossypium sandvicense</name>
    <dbReference type="NCBI Taxonomy" id="34277"/>
    <lineage>
        <taxon>Eukaryota</taxon>
        <taxon>Viridiplantae</taxon>
        <taxon>Streptophyta</taxon>
        <taxon>Embryophyta</taxon>
        <taxon>Tracheophyta</taxon>
        <taxon>Spermatophyta</taxon>
        <taxon>Magnoliopsida</taxon>
        <taxon>eudicotyledons</taxon>
        <taxon>Gunneridae</taxon>
        <taxon>Pentapetalae</taxon>
        <taxon>rosids</taxon>
        <taxon>malvids</taxon>
        <taxon>Malvales</taxon>
        <taxon>Malvaceae</taxon>
        <taxon>Malvoideae</taxon>
        <taxon>Gossypium</taxon>
    </lineage>
</organism>
<evidence type="ECO:0008006" key="3">
    <source>
        <dbReference type="Google" id="ProtNLM"/>
    </source>
</evidence>
<name>A0A5D2HT70_GOSTO</name>
<sequence length="106" mass="12143">HSSLRSCIERAFGILKARWKILAKMPIYSSQDQNRIICAPFALHHYIRLSKVLDPTFRVINAYPNFILLETFSDAESISIQEVERMSANKVTKVCNDITTSLMAVR</sequence>
<feature type="non-terminal residue" evidence="1">
    <location>
        <position position="1"/>
    </location>
</feature>
<accession>A0A5D2HT70</accession>
<evidence type="ECO:0000313" key="2">
    <source>
        <dbReference type="Proteomes" id="UP000322667"/>
    </source>
</evidence>